<evidence type="ECO:0000256" key="2">
    <source>
        <dbReference type="ARBA" id="ARBA00022763"/>
    </source>
</evidence>
<dbReference type="PANTHER" id="PTHR10073">
    <property type="entry name" value="DNA MISMATCH REPAIR PROTEIN MLH, PMS, MUTL"/>
    <property type="match status" value="1"/>
</dbReference>
<dbReference type="Pfam" id="PF08676">
    <property type="entry name" value="MutL_C"/>
    <property type="match status" value="1"/>
</dbReference>
<dbReference type="SUPFAM" id="SSF118116">
    <property type="entry name" value="DNA mismatch repair protein MutL"/>
    <property type="match status" value="1"/>
</dbReference>
<dbReference type="InterPro" id="IPR037198">
    <property type="entry name" value="MutL_C_sf"/>
</dbReference>
<dbReference type="OrthoDB" id="10263226at2759"/>
<feature type="compositionally biased region" description="Basic and acidic residues" evidence="4">
    <location>
        <begin position="439"/>
        <end position="449"/>
    </location>
</feature>
<dbReference type="CDD" id="cd16926">
    <property type="entry name" value="HATPase_MutL-MLH-PMS-like"/>
    <property type="match status" value="1"/>
</dbReference>
<dbReference type="Proteomes" id="UP000799779">
    <property type="component" value="Unassembled WGS sequence"/>
</dbReference>
<dbReference type="GO" id="GO:0030983">
    <property type="term" value="F:mismatched DNA binding"/>
    <property type="evidence" value="ECO:0007669"/>
    <property type="project" value="InterPro"/>
</dbReference>
<dbReference type="Pfam" id="PF13589">
    <property type="entry name" value="HATPase_c_3"/>
    <property type="match status" value="1"/>
</dbReference>
<feature type="domain" description="MutL C-terminal dimerisation" evidence="5">
    <location>
        <begin position="833"/>
        <end position="995"/>
    </location>
</feature>
<dbReference type="PROSITE" id="PS00058">
    <property type="entry name" value="DNA_MISMATCH_REPAIR_1"/>
    <property type="match status" value="1"/>
</dbReference>
<dbReference type="Pfam" id="PF01119">
    <property type="entry name" value="DNA_mis_repair"/>
    <property type="match status" value="1"/>
</dbReference>
<dbReference type="PANTHER" id="PTHR10073:SF52">
    <property type="entry name" value="MISMATCH REPAIR ENDONUCLEASE PMS2"/>
    <property type="match status" value="1"/>
</dbReference>
<dbReference type="GO" id="GO:0016887">
    <property type="term" value="F:ATP hydrolysis activity"/>
    <property type="evidence" value="ECO:0007669"/>
    <property type="project" value="InterPro"/>
</dbReference>
<dbReference type="InterPro" id="IPR038973">
    <property type="entry name" value="MutL/Mlh/Pms-like"/>
</dbReference>
<dbReference type="InterPro" id="IPR014762">
    <property type="entry name" value="DNA_mismatch_repair_CS"/>
</dbReference>
<evidence type="ECO:0000256" key="3">
    <source>
        <dbReference type="ARBA" id="ARBA00070941"/>
    </source>
</evidence>
<dbReference type="SMART" id="SM01340">
    <property type="entry name" value="DNA_mis_repair"/>
    <property type="match status" value="1"/>
</dbReference>
<dbReference type="CDD" id="cd03484">
    <property type="entry name" value="MutL_Trans_hPMS_2_like"/>
    <property type="match status" value="1"/>
</dbReference>
<dbReference type="Gene3D" id="3.30.1370.100">
    <property type="entry name" value="MutL, C-terminal domain, regulatory subdomain"/>
    <property type="match status" value="1"/>
</dbReference>
<protein>
    <recommendedName>
        <fullName evidence="3">DNA mismatch repair protein PMS1</fullName>
    </recommendedName>
</protein>
<feature type="compositionally biased region" description="Polar residues" evidence="4">
    <location>
        <begin position="659"/>
        <end position="675"/>
    </location>
</feature>
<gene>
    <name evidence="7" type="ORF">P154DRAFT_502107</name>
</gene>
<dbReference type="InterPro" id="IPR042121">
    <property type="entry name" value="MutL_C_regsub"/>
</dbReference>
<dbReference type="InterPro" id="IPR042120">
    <property type="entry name" value="MutL_C_dimsub"/>
</dbReference>
<keyword evidence="2" id="KW-0227">DNA damage</keyword>
<evidence type="ECO:0000259" key="5">
    <source>
        <dbReference type="SMART" id="SM00853"/>
    </source>
</evidence>
<dbReference type="FunFam" id="3.30.565.10:FF:000014">
    <property type="entry name" value="Mismatch repair endonuclease pms1, putative"/>
    <property type="match status" value="1"/>
</dbReference>
<dbReference type="AlphaFoldDB" id="A0A6A5VX25"/>
<dbReference type="Gene3D" id="3.30.230.10">
    <property type="match status" value="1"/>
</dbReference>
<dbReference type="InterPro" id="IPR013507">
    <property type="entry name" value="DNA_mismatch_S5_2-like"/>
</dbReference>
<dbReference type="InterPro" id="IPR020568">
    <property type="entry name" value="Ribosomal_Su5_D2-typ_SF"/>
</dbReference>
<feature type="compositionally biased region" description="Acidic residues" evidence="4">
    <location>
        <begin position="693"/>
        <end position="702"/>
    </location>
</feature>
<keyword evidence="8" id="KW-1185">Reference proteome</keyword>
<dbReference type="NCBIfam" id="TIGR00585">
    <property type="entry name" value="mutl"/>
    <property type="match status" value="1"/>
</dbReference>
<dbReference type="InterPro" id="IPR002099">
    <property type="entry name" value="MutL/Mlh/PMS"/>
</dbReference>
<feature type="region of interest" description="Disordered" evidence="4">
    <location>
        <begin position="379"/>
        <end position="496"/>
    </location>
</feature>
<dbReference type="InterPro" id="IPR014790">
    <property type="entry name" value="MutL_C"/>
</dbReference>
<dbReference type="GO" id="GO:0000710">
    <property type="term" value="P:meiotic mismatch repair"/>
    <property type="evidence" value="ECO:0007669"/>
    <property type="project" value="UniProtKB-ARBA"/>
</dbReference>
<dbReference type="SUPFAM" id="SSF55874">
    <property type="entry name" value="ATPase domain of HSP90 chaperone/DNA topoisomerase II/histidine kinase"/>
    <property type="match status" value="1"/>
</dbReference>
<dbReference type="Gene3D" id="3.30.1540.20">
    <property type="entry name" value="MutL, C-terminal domain, dimerisation subdomain"/>
    <property type="match status" value="1"/>
</dbReference>
<dbReference type="FunFam" id="3.30.230.10:FF:000120">
    <property type="entry name" value="Mismatch repair endonuclease PMS2"/>
    <property type="match status" value="1"/>
</dbReference>
<dbReference type="Gene3D" id="3.30.565.10">
    <property type="entry name" value="Histidine kinase-like ATPase, C-terminal domain"/>
    <property type="match status" value="1"/>
</dbReference>
<feature type="compositionally biased region" description="Basic and acidic residues" evidence="4">
    <location>
        <begin position="459"/>
        <end position="468"/>
    </location>
</feature>
<comment type="similarity">
    <text evidence="1">Belongs to the DNA mismatch repair MutL/HexB family.</text>
</comment>
<dbReference type="InterPro" id="IPR014721">
    <property type="entry name" value="Ribsml_uS5_D2-typ_fold_subgr"/>
</dbReference>
<evidence type="ECO:0000313" key="7">
    <source>
        <dbReference type="EMBL" id="KAF1994302.1"/>
    </source>
</evidence>
<dbReference type="GO" id="GO:0005524">
    <property type="term" value="F:ATP binding"/>
    <property type="evidence" value="ECO:0007669"/>
    <property type="project" value="InterPro"/>
</dbReference>
<feature type="compositionally biased region" description="Acidic residues" evidence="4">
    <location>
        <begin position="634"/>
        <end position="647"/>
    </location>
</feature>
<dbReference type="SUPFAM" id="SSF54211">
    <property type="entry name" value="Ribosomal protein S5 domain 2-like"/>
    <property type="match status" value="1"/>
</dbReference>
<name>A0A6A5VX25_9PLEO</name>
<feature type="domain" description="DNA mismatch repair protein S5" evidence="6">
    <location>
        <begin position="217"/>
        <end position="361"/>
    </location>
</feature>
<sequence>MATIKAIESRSVHQIQSGQVIVDLCSVAKELVENGLDAGATSIEVRFKNHGLDSIEVQDNGSGISPADYDTIGLKHYTSKLSTYDDLSSLQTFGFRGEALSSLCALSKFHIVTARAADGAKGTRLDFEVSGKLRGTAVMAAKQGTTVVVDSLFYNLPVRRKELEKTIAREYKKVLHLLHAYACISVGVKFTVSNRIPKGKKTTAFATNSNPNTKENIANVYGAKTLLSLIPLDLKFDMDPSNRPGATQSARNWSTQDDTGAREVCIVGHISRPVVGEGRQTPDRQMFFVNSRPCALPQVSKAFSDVYKSYNITQSAFIFADLKLDTNAYDVNVSPDKRTIMLHDQTALLESLKNALVELFEGHDQSVPHAQLLGKKLPSFRPPVTQQRESTELVDEERTILAGASDRVVEREDDSPTSPASVEEPRQPGFIKASLIERFAGRDTEERTLHHPPKPKRTLSHEKRDAPQRPEPVTEETVDEEPLFVPERSESPPLPRSPAITRTVQEFNAQIASQHAKLLAKDQLSRSQVSDESEEEEERILAIRTPQKRSTQSTIQNAFDRMRPMRTPIRQAIITVGDTTTVSTIGSETRASKRARIHTPKFSLSGRPLSQTPKRPSIMKSLLGFAAPGTQMDVGDEEDEEEQEDAAPESSMPEVSAADSPSLNNRKGTTVSSTDDVFEDSSELPMPPPVPAGDEEENDEEAPPQVEESGSDTEYIDEAEKKLREEARIARLIAEAEEAAARPTDFNLKRANRLLQASKRKHHTFGLTKFIETSVTNIAHHMRSIDDACLELDSTADDLVHTNVPSNTQLNTSNPEERLSLTVTKSDFHAMRIIGQFNLGFILAVRPPSPLSPTPDLFIIDQHASDEKYNFERLSATTVLESQRLVHPHGLELTAVEEEVILGNEYSLTANGFVVELLPAEEQATAGYRAKLTSLPTSKGVTFTPTDLEELLALLIDNPPSSSLDSVKYIPRPSKVRKLLASRACRSSVMVGKTMTGKQMEKVIRHMGEMDKPWSCPHGRPTMRHLFGLDGWSGWSEGDGVMGIDDERDGRTDWGAYLRTSRGGGGGGGGSDMEE</sequence>
<evidence type="ECO:0000256" key="1">
    <source>
        <dbReference type="ARBA" id="ARBA00006082"/>
    </source>
</evidence>
<evidence type="ECO:0000256" key="4">
    <source>
        <dbReference type="SAM" id="MobiDB-lite"/>
    </source>
</evidence>
<reference evidence="7" key="1">
    <citation type="journal article" date="2020" name="Stud. Mycol.">
        <title>101 Dothideomycetes genomes: a test case for predicting lifestyles and emergence of pathogens.</title>
        <authorList>
            <person name="Haridas S."/>
            <person name="Albert R."/>
            <person name="Binder M."/>
            <person name="Bloem J."/>
            <person name="Labutti K."/>
            <person name="Salamov A."/>
            <person name="Andreopoulos B."/>
            <person name="Baker S."/>
            <person name="Barry K."/>
            <person name="Bills G."/>
            <person name="Bluhm B."/>
            <person name="Cannon C."/>
            <person name="Castanera R."/>
            <person name="Culley D."/>
            <person name="Daum C."/>
            <person name="Ezra D."/>
            <person name="Gonzalez J."/>
            <person name="Henrissat B."/>
            <person name="Kuo A."/>
            <person name="Liang C."/>
            <person name="Lipzen A."/>
            <person name="Lutzoni F."/>
            <person name="Magnuson J."/>
            <person name="Mondo S."/>
            <person name="Nolan M."/>
            <person name="Ohm R."/>
            <person name="Pangilinan J."/>
            <person name="Park H.-J."/>
            <person name="Ramirez L."/>
            <person name="Alfaro M."/>
            <person name="Sun H."/>
            <person name="Tritt A."/>
            <person name="Yoshinaga Y."/>
            <person name="Zwiers L.-H."/>
            <person name="Turgeon B."/>
            <person name="Goodwin S."/>
            <person name="Spatafora J."/>
            <person name="Crous P."/>
            <person name="Grigoriev I."/>
        </authorList>
    </citation>
    <scope>NUCLEOTIDE SEQUENCE</scope>
    <source>
        <strain evidence="7">CBS 123094</strain>
    </source>
</reference>
<evidence type="ECO:0000259" key="6">
    <source>
        <dbReference type="SMART" id="SM01340"/>
    </source>
</evidence>
<dbReference type="EMBL" id="ML977664">
    <property type="protein sequence ID" value="KAF1994302.1"/>
    <property type="molecule type" value="Genomic_DNA"/>
</dbReference>
<organism evidence="7 8">
    <name type="scientific">Amniculicola lignicola CBS 123094</name>
    <dbReference type="NCBI Taxonomy" id="1392246"/>
    <lineage>
        <taxon>Eukaryota</taxon>
        <taxon>Fungi</taxon>
        <taxon>Dikarya</taxon>
        <taxon>Ascomycota</taxon>
        <taxon>Pezizomycotina</taxon>
        <taxon>Dothideomycetes</taxon>
        <taxon>Pleosporomycetidae</taxon>
        <taxon>Pleosporales</taxon>
        <taxon>Amniculicolaceae</taxon>
        <taxon>Amniculicola</taxon>
    </lineage>
</organism>
<feature type="compositionally biased region" description="Acidic residues" evidence="4">
    <location>
        <begin position="473"/>
        <end position="482"/>
    </location>
</feature>
<dbReference type="InterPro" id="IPR036890">
    <property type="entry name" value="HATPase_C_sf"/>
</dbReference>
<feature type="region of interest" description="Disordered" evidence="4">
    <location>
        <begin position="629"/>
        <end position="714"/>
    </location>
</feature>
<dbReference type="GO" id="GO:0140664">
    <property type="term" value="F:ATP-dependent DNA damage sensor activity"/>
    <property type="evidence" value="ECO:0007669"/>
    <property type="project" value="InterPro"/>
</dbReference>
<accession>A0A6A5VX25</accession>
<proteinExistence type="inferred from homology"/>
<dbReference type="FunFam" id="3.30.1370.100:FF:000001">
    <property type="entry name" value="Mismatch repair endonuclease pms1, putative"/>
    <property type="match status" value="1"/>
</dbReference>
<dbReference type="SMART" id="SM00853">
    <property type="entry name" value="MutL_C"/>
    <property type="match status" value="1"/>
</dbReference>
<evidence type="ECO:0000313" key="8">
    <source>
        <dbReference type="Proteomes" id="UP000799779"/>
    </source>
</evidence>
<dbReference type="GO" id="GO:0032389">
    <property type="term" value="C:MutLalpha complex"/>
    <property type="evidence" value="ECO:0007669"/>
    <property type="project" value="TreeGrafter"/>
</dbReference>
<feature type="region of interest" description="Disordered" evidence="4">
    <location>
        <begin position="586"/>
        <end position="615"/>
    </location>
</feature>